<sequence length="218" mass="24985">MVRVGIFTLDFKFYHDIIADLRKWKIPFTSLESKSNIPRDILVVLSSEKDERFWDRQINARDSTYGIRNSLPLLMNLETFDEVIIGVDPGPYPGLAVVADNVLTEAFEMPLIEMVRSEVIKIRDSYRYRNISIKIGDGDKPHRDQIIHDLISTGIDIKVVDERNTSMPHKIHNNALSAARIASLGNIFVPPRNNEKMGKKDVYDREFLTIQAALNNVF</sequence>
<gene>
    <name evidence="1" type="ORF">OXIME_000422</name>
</gene>
<dbReference type="AlphaFoldDB" id="A0AAX4NEV5"/>
<dbReference type="EMBL" id="CP133772">
    <property type="protein sequence ID" value="WYX99877.1"/>
    <property type="molecule type" value="Genomic_DNA"/>
</dbReference>
<dbReference type="GeneID" id="95967147"/>
<name>A0AAX4NEV5_9ARCH</name>
<evidence type="ECO:0008006" key="3">
    <source>
        <dbReference type="Google" id="ProtNLM"/>
    </source>
</evidence>
<dbReference type="Proteomes" id="UP001451606">
    <property type="component" value="Chromosome"/>
</dbReference>
<protein>
    <recommendedName>
        <fullName evidence="3">Endonuclease V</fullName>
    </recommendedName>
</protein>
<reference evidence="1 2" key="1">
    <citation type="submission" date="2023-09" db="EMBL/GenBank/DDBJ databases">
        <authorList>
            <person name="Golyshina O.V."/>
            <person name="Lunev E.A."/>
            <person name="Bargiela R."/>
            <person name="Gaines M.C."/>
            <person name="Daum B."/>
            <person name="Bale N.J."/>
            <person name="Koenen M."/>
            <person name="Sinninghe Damst J.S."/>
            <person name="Yakimov M."/>
            <person name="Golyshin P.N."/>
        </authorList>
    </citation>
    <scope>NUCLEOTIDE SEQUENCE [LARGE SCALE GENOMIC DNA]</scope>
    <source>
        <strain evidence="1 2">M1</strain>
    </source>
</reference>
<keyword evidence="2" id="KW-1185">Reference proteome</keyword>
<dbReference type="KEGG" id="omr:OXIME_000422"/>
<dbReference type="RefSeq" id="WP_393971836.1">
    <property type="nucleotide sequence ID" value="NZ_CP133772.1"/>
</dbReference>
<accession>A0AAX4NEV5</accession>
<organism evidence="1 2">
    <name type="scientific">Oxyplasma meridianum</name>
    <dbReference type="NCBI Taxonomy" id="3073602"/>
    <lineage>
        <taxon>Archaea</taxon>
        <taxon>Methanobacteriati</taxon>
        <taxon>Thermoplasmatota</taxon>
        <taxon>Thermoplasmata</taxon>
        <taxon>Thermoplasmatales</taxon>
        <taxon>Thermoplasmataceae</taxon>
        <taxon>Oxyplasma</taxon>
    </lineage>
</organism>
<proteinExistence type="predicted"/>
<evidence type="ECO:0000313" key="1">
    <source>
        <dbReference type="EMBL" id="WYX99877.1"/>
    </source>
</evidence>
<evidence type="ECO:0000313" key="2">
    <source>
        <dbReference type="Proteomes" id="UP001451606"/>
    </source>
</evidence>